<accession>A0A1M5PVC8</accession>
<protein>
    <submittedName>
        <fullName evidence="2">Sigma-70 region 2</fullName>
    </submittedName>
</protein>
<keyword evidence="3" id="KW-1185">Reference proteome</keyword>
<dbReference type="AlphaFoldDB" id="A0A1M5PVC8"/>
<dbReference type="InterPro" id="IPR007627">
    <property type="entry name" value="RNA_pol_sigma70_r2"/>
</dbReference>
<dbReference type="GO" id="GO:0003700">
    <property type="term" value="F:DNA-binding transcription factor activity"/>
    <property type="evidence" value="ECO:0007669"/>
    <property type="project" value="InterPro"/>
</dbReference>
<reference evidence="2 3" key="1">
    <citation type="submission" date="2016-11" db="EMBL/GenBank/DDBJ databases">
        <authorList>
            <person name="Jaros S."/>
            <person name="Januszkiewicz K."/>
            <person name="Wedrychowicz H."/>
        </authorList>
    </citation>
    <scope>NUCLEOTIDE SEQUENCE [LARGE SCALE GENOMIC DNA]</scope>
    <source>
        <strain evidence="2 3">DSM 44523</strain>
    </source>
</reference>
<evidence type="ECO:0000313" key="3">
    <source>
        <dbReference type="Proteomes" id="UP000184501"/>
    </source>
</evidence>
<dbReference type="OrthoDB" id="265863at2"/>
<gene>
    <name evidence="2" type="ORF">SAMN05444320_1207</name>
</gene>
<name>A0A1M5PVC8_STRHI</name>
<dbReference type="GO" id="GO:0006352">
    <property type="term" value="P:DNA-templated transcription initiation"/>
    <property type="evidence" value="ECO:0007669"/>
    <property type="project" value="InterPro"/>
</dbReference>
<evidence type="ECO:0000313" key="2">
    <source>
        <dbReference type="EMBL" id="SHH05576.1"/>
    </source>
</evidence>
<dbReference type="STRING" id="2017.SAMN05444320_1207"/>
<dbReference type="Gene3D" id="1.10.1740.10">
    <property type="match status" value="1"/>
</dbReference>
<dbReference type="RefSeq" id="WP_073490006.1">
    <property type="nucleotide sequence ID" value="NZ_FQVN01000020.1"/>
</dbReference>
<dbReference type="EMBL" id="FQVN01000020">
    <property type="protein sequence ID" value="SHH05576.1"/>
    <property type="molecule type" value="Genomic_DNA"/>
</dbReference>
<dbReference type="Pfam" id="PF04542">
    <property type="entry name" value="Sigma70_r2"/>
    <property type="match status" value="1"/>
</dbReference>
<organism evidence="2 3">
    <name type="scientific">Streptoalloteichus hindustanus</name>
    <dbReference type="NCBI Taxonomy" id="2017"/>
    <lineage>
        <taxon>Bacteria</taxon>
        <taxon>Bacillati</taxon>
        <taxon>Actinomycetota</taxon>
        <taxon>Actinomycetes</taxon>
        <taxon>Pseudonocardiales</taxon>
        <taxon>Pseudonocardiaceae</taxon>
        <taxon>Streptoalloteichus</taxon>
    </lineage>
</organism>
<dbReference type="Proteomes" id="UP000184501">
    <property type="component" value="Unassembled WGS sequence"/>
</dbReference>
<dbReference type="InterPro" id="IPR013325">
    <property type="entry name" value="RNA_pol_sigma_r2"/>
</dbReference>
<feature type="domain" description="RNA polymerase sigma-70 region 2" evidence="1">
    <location>
        <begin position="98"/>
        <end position="151"/>
    </location>
</feature>
<sequence>MRSDSFWGQLVRALARNTPAFRSTSPEPTRPGADAELLSALARQTPAFTGAPPVSAPTGENEKVVAPDRRWEGLDGVARHAACLEAARAGNQEALAALVSELTPLIWHVARGNGANRGQAEDVVATVWLGFLRQIREIGGTQLPGWLIRVAAIETERVLRPMRRASSLSTPRRIGGAGGGSDPGGAAALREALRPGSRWDALRGAVGRLNRTDPVPDRLIAQVRAFVR</sequence>
<dbReference type="SUPFAM" id="SSF88946">
    <property type="entry name" value="Sigma2 domain of RNA polymerase sigma factors"/>
    <property type="match status" value="1"/>
</dbReference>
<proteinExistence type="predicted"/>
<evidence type="ECO:0000259" key="1">
    <source>
        <dbReference type="Pfam" id="PF04542"/>
    </source>
</evidence>